<dbReference type="EMBL" id="OU503036">
    <property type="protein sequence ID" value="CAI9753230.1"/>
    <property type="molecule type" value="Genomic_DNA"/>
</dbReference>
<keyword evidence="2" id="KW-1185">Reference proteome</keyword>
<evidence type="ECO:0000313" key="1">
    <source>
        <dbReference type="EMBL" id="CAI9753230.1"/>
    </source>
</evidence>
<dbReference type="Proteomes" id="UP000834106">
    <property type="component" value="Chromosome 1"/>
</dbReference>
<dbReference type="AlphaFoldDB" id="A0AAD1YLW9"/>
<organism evidence="1 2">
    <name type="scientific">Fraxinus pennsylvanica</name>
    <dbReference type="NCBI Taxonomy" id="56036"/>
    <lineage>
        <taxon>Eukaryota</taxon>
        <taxon>Viridiplantae</taxon>
        <taxon>Streptophyta</taxon>
        <taxon>Embryophyta</taxon>
        <taxon>Tracheophyta</taxon>
        <taxon>Spermatophyta</taxon>
        <taxon>Magnoliopsida</taxon>
        <taxon>eudicotyledons</taxon>
        <taxon>Gunneridae</taxon>
        <taxon>Pentapetalae</taxon>
        <taxon>asterids</taxon>
        <taxon>lamiids</taxon>
        <taxon>Lamiales</taxon>
        <taxon>Oleaceae</taxon>
        <taxon>Oleeae</taxon>
        <taxon>Fraxinus</taxon>
    </lineage>
</organism>
<reference evidence="1" key="1">
    <citation type="submission" date="2023-05" db="EMBL/GenBank/DDBJ databases">
        <authorList>
            <person name="Huff M."/>
        </authorList>
    </citation>
    <scope>NUCLEOTIDE SEQUENCE</scope>
</reference>
<name>A0AAD1YLW9_9LAMI</name>
<sequence>MAKMTEICTALIISAALAAAPSIAASLVTFIFGDKSTEIQRLSFDDQIISRRSRNRKAKIGEQIQRLSFDDQIISRRPRNRKAKIGEQVGLGSNDYVSNFLQPFLADGQQYTHDEFVGLLISTLGEQLTPTRLHPVQEGKIKPSTMPKASQSVVQQFNSKVQKLLANLNRSDAANEVLAEKLFAELFSHAPSAAPLASP</sequence>
<accession>A0AAD1YLW9</accession>
<evidence type="ECO:0000313" key="2">
    <source>
        <dbReference type="Proteomes" id="UP000834106"/>
    </source>
</evidence>
<gene>
    <name evidence="1" type="ORF">FPE_LOCUS661</name>
</gene>
<protein>
    <submittedName>
        <fullName evidence="1">Uncharacterized protein</fullName>
    </submittedName>
</protein>
<proteinExistence type="predicted"/>